<accession>A0A6V8KXN1</accession>
<protein>
    <submittedName>
        <fullName evidence="2">Alpha/beta hydrolase</fullName>
    </submittedName>
</protein>
<sequence length="454" mass="48433">MRTIRRLLATITIVSLAALALAPTTVQAAPATRYDGTLPNGATWIADVPANWNGTLLLYSHGYNPTPNNPPVNSPGPAAAEALLARGYALAGSSYSRSGWVTDTAASDGLDTLRAVTALIGQPRRAIALGTSFGGMITGQLAERGGRWLDGAIATCGLMGGGIDLHNYQLDGSHAVAQLLLAGEQVKLVRFTDTAEAFATAGRMVAALDQAQASPAGRARVALITALYQEPTWVPGQPKPAPGDIEAQVAGQYQNLRTILPFIVAGRSDMERSAGGNPTWNKGVDYGRQLAESGRLAEVAQIYRRAGIDLRADLKLLTHTATVTADPAAYRWMRNSTLTGRLDMPVLTLHTTDDGLVPVQHEEEYAEDVHDSRSAALLRQAYAEHAGHCTFTTAELVAAVVTMENRIQTGRWDGLAEPHRMQALADSLGLGSAAFIRFRVPEFLGDRPAPPRYR</sequence>
<feature type="signal peptide" evidence="1">
    <location>
        <begin position="1"/>
        <end position="28"/>
    </location>
</feature>
<proteinExistence type="predicted"/>
<name>A0A6V8KXN1_9ACTN</name>
<dbReference type="SUPFAM" id="SSF53474">
    <property type="entry name" value="alpha/beta-Hydrolases"/>
    <property type="match status" value="1"/>
</dbReference>
<evidence type="ECO:0000313" key="3">
    <source>
        <dbReference type="Proteomes" id="UP000482960"/>
    </source>
</evidence>
<dbReference type="AlphaFoldDB" id="A0A6V8KXN1"/>
<dbReference type="Gene3D" id="3.40.50.1820">
    <property type="entry name" value="alpha/beta hydrolase"/>
    <property type="match status" value="2"/>
</dbReference>
<feature type="chain" id="PRO_5028923440" evidence="1">
    <location>
        <begin position="29"/>
        <end position="454"/>
    </location>
</feature>
<keyword evidence="3" id="KW-1185">Reference proteome</keyword>
<dbReference type="Proteomes" id="UP000482960">
    <property type="component" value="Unassembled WGS sequence"/>
</dbReference>
<dbReference type="GO" id="GO:0016787">
    <property type="term" value="F:hydrolase activity"/>
    <property type="evidence" value="ECO:0007669"/>
    <property type="project" value="UniProtKB-KW"/>
</dbReference>
<keyword evidence="1" id="KW-0732">Signal</keyword>
<evidence type="ECO:0000256" key="1">
    <source>
        <dbReference type="SAM" id="SignalP"/>
    </source>
</evidence>
<gene>
    <name evidence="2" type="ORF">Prum_010900</name>
</gene>
<evidence type="ECO:0000313" key="2">
    <source>
        <dbReference type="EMBL" id="GFJ87448.1"/>
    </source>
</evidence>
<dbReference type="InterPro" id="IPR029058">
    <property type="entry name" value="AB_hydrolase_fold"/>
</dbReference>
<dbReference type="EMBL" id="BLPG01000001">
    <property type="protein sequence ID" value="GFJ87448.1"/>
    <property type="molecule type" value="Genomic_DNA"/>
</dbReference>
<comment type="caution">
    <text evidence="2">The sequence shown here is derived from an EMBL/GenBank/DDBJ whole genome shotgun (WGS) entry which is preliminary data.</text>
</comment>
<keyword evidence="2" id="KW-0378">Hydrolase</keyword>
<organism evidence="2 3">
    <name type="scientific">Phytohabitans rumicis</name>
    <dbReference type="NCBI Taxonomy" id="1076125"/>
    <lineage>
        <taxon>Bacteria</taxon>
        <taxon>Bacillati</taxon>
        <taxon>Actinomycetota</taxon>
        <taxon>Actinomycetes</taxon>
        <taxon>Micromonosporales</taxon>
        <taxon>Micromonosporaceae</taxon>
    </lineage>
</organism>
<dbReference type="RefSeq" id="WP_173074405.1">
    <property type="nucleotide sequence ID" value="NZ_BAABJB010000033.1"/>
</dbReference>
<reference evidence="2 3" key="1">
    <citation type="submission" date="2020-03" db="EMBL/GenBank/DDBJ databases">
        <title>Whole genome shotgun sequence of Phytohabitans rumicis NBRC 108638.</title>
        <authorList>
            <person name="Komaki H."/>
            <person name="Tamura T."/>
        </authorList>
    </citation>
    <scope>NUCLEOTIDE SEQUENCE [LARGE SCALE GENOMIC DNA]</scope>
    <source>
        <strain evidence="2 3">NBRC 108638</strain>
    </source>
</reference>
<reference evidence="2 3" key="2">
    <citation type="submission" date="2020-03" db="EMBL/GenBank/DDBJ databases">
        <authorList>
            <person name="Ichikawa N."/>
            <person name="Kimura A."/>
            <person name="Kitahashi Y."/>
            <person name="Uohara A."/>
        </authorList>
    </citation>
    <scope>NUCLEOTIDE SEQUENCE [LARGE SCALE GENOMIC DNA]</scope>
    <source>
        <strain evidence="2 3">NBRC 108638</strain>
    </source>
</reference>